<dbReference type="InterPro" id="IPR017455">
    <property type="entry name" value="Znf_FYVE-rel"/>
</dbReference>
<dbReference type="SUPFAM" id="SSF140125">
    <property type="entry name" value="Rabenosyn-5 Rab-binding domain-like"/>
    <property type="match status" value="1"/>
</dbReference>
<feature type="region of interest" description="Disordered" evidence="5">
    <location>
        <begin position="413"/>
        <end position="433"/>
    </location>
</feature>
<sequence length="476" mass="53633">MSELKKTQQAIHEGFICSKCMRSFSGVPELLVHYDKCQPKTVEDNIKQDSNSFKGFLGKAKQKLLTEPGRFLDTQILNQQLLQQQQQQQGGPEKASPTGTPVYFNAFQNVEVSGVARSHFDEFYKIRSGRLERYASEANKLKIRLSKLIGGLEKFPNLLSKSSAGLQDSVEWKAHEKSVVAWLDEKPVSRCPDCTQNFNILKRKHHCRLCGSIICQDCSMFIPLRDAIEIFEVETTLNRDCVASSAITFRVCYYCSHLIKYDSSDGAAKSSSQESSSQAKLMDLYTSLRNKMEETNQLQPQLVTIVDSIRGGDTLYSRDEANILRSKLLRISEQIDIISKQISALTNDTFSNSQLKLQQRIRQSSVAFIRDFIAKLPIVPDESEISENTSISSSCSTPRMEILDDGWCIVAPPSHGRGGSSTHSEDGEPENPIQQQIRNVKFYIEQARAAGKHDEVEMLEASLADLLIWEQESRKT</sequence>
<dbReference type="PROSITE" id="PS50178">
    <property type="entry name" value="ZF_FYVE"/>
    <property type="match status" value="1"/>
</dbReference>
<proteinExistence type="predicted"/>
<dbReference type="InterPro" id="IPR000306">
    <property type="entry name" value="Znf_FYVE"/>
</dbReference>
<name>A0ABP1PQ27_9HEXA</name>
<evidence type="ECO:0000313" key="8">
    <source>
        <dbReference type="Proteomes" id="UP001642540"/>
    </source>
</evidence>
<organism evidence="7 8">
    <name type="scientific">Orchesella dallaii</name>
    <dbReference type="NCBI Taxonomy" id="48710"/>
    <lineage>
        <taxon>Eukaryota</taxon>
        <taxon>Metazoa</taxon>
        <taxon>Ecdysozoa</taxon>
        <taxon>Arthropoda</taxon>
        <taxon>Hexapoda</taxon>
        <taxon>Collembola</taxon>
        <taxon>Entomobryomorpha</taxon>
        <taxon>Entomobryoidea</taxon>
        <taxon>Orchesellidae</taxon>
        <taxon>Orchesellinae</taxon>
        <taxon>Orchesella</taxon>
    </lineage>
</organism>
<evidence type="ECO:0000313" key="7">
    <source>
        <dbReference type="EMBL" id="CAL8073025.1"/>
    </source>
</evidence>
<dbReference type="SUPFAM" id="SSF57903">
    <property type="entry name" value="FYVE/PHD zinc finger"/>
    <property type="match status" value="1"/>
</dbReference>
<evidence type="ECO:0000256" key="5">
    <source>
        <dbReference type="SAM" id="MobiDB-lite"/>
    </source>
</evidence>
<keyword evidence="3" id="KW-0862">Zinc</keyword>
<evidence type="ECO:0000256" key="3">
    <source>
        <dbReference type="ARBA" id="ARBA00022833"/>
    </source>
</evidence>
<dbReference type="Gene3D" id="4.10.860.20">
    <property type="entry name" value="Rabenosyn, Rab binding domain"/>
    <property type="match status" value="1"/>
</dbReference>
<protein>
    <recommendedName>
        <fullName evidence="6">FYVE-type domain-containing protein</fullName>
    </recommendedName>
</protein>
<dbReference type="Gene3D" id="3.30.40.10">
    <property type="entry name" value="Zinc/RING finger domain, C3HC4 (zinc finger)"/>
    <property type="match status" value="1"/>
</dbReference>
<keyword evidence="8" id="KW-1185">Reference proteome</keyword>
<dbReference type="InterPro" id="IPR021565">
    <property type="entry name" value="Rbsn_Rab-bd"/>
</dbReference>
<dbReference type="Pfam" id="PF11464">
    <property type="entry name" value="Rbsn"/>
    <property type="match status" value="1"/>
</dbReference>
<evidence type="ECO:0000256" key="4">
    <source>
        <dbReference type="PROSITE-ProRule" id="PRU00091"/>
    </source>
</evidence>
<evidence type="ECO:0000256" key="1">
    <source>
        <dbReference type="ARBA" id="ARBA00022723"/>
    </source>
</evidence>
<dbReference type="Proteomes" id="UP001642540">
    <property type="component" value="Unassembled WGS sequence"/>
</dbReference>
<dbReference type="InterPro" id="IPR011011">
    <property type="entry name" value="Znf_FYVE_PHD"/>
</dbReference>
<comment type="caution">
    <text evidence="7">The sequence shown here is derived from an EMBL/GenBank/DDBJ whole genome shotgun (WGS) entry which is preliminary data.</text>
</comment>
<dbReference type="InterPro" id="IPR013083">
    <property type="entry name" value="Znf_RING/FYVE/PHD"/>
</dbReference>
<keyword evidence="1" id="KW-0479">Metal-binding</keyword>
<dbReference type="EMBL" id="CAXLJM020000007">
    <property type="protein sequence ID" value="CAL8073025.1"/>
    <property type="molecule type" value="Genomic_DNA"/>
</dbReference>
<evidence type="ECO:0000259" key="6">
    <source>
        <dbReference type="PROSITE" id="PS50178"/>
    </source>
</evidence>
<dbReference type="InterPro" id="IPR036531">
    <property type="entry name" value="Rbsn_Rab-bd_sf"/>
</dbReference>
<dbReference type="PANTHER" id="PTHR13510:SF44">
    <property type="entry name" value="RABENOSYN-5"/>
    <property type="match status" value="1"/>
</dbReference>
<gene>
    <name evidence="7" type="ORF">ODALV1_LOCUS2448</name>
</gene>
<dbReference type="Pfam" id="PF01363">
    <property type="entry name" value="FYVE"/>
    <property type="match status" value="1"/>
</dbReference>
<dbReference type="InterPro" id="IPR052727">
    <property type="entry name" value="Rab4/Rab5_effector"/>
</dbReference>
<feature type="domain" description="FYVE-type" evidence="6">
    <location>
        <begin position="185"/>
        <end position="260"/>
    </location>
</feature>
<evidence type="ECO:0000256" key="2">
    <source>
        <dbReference type="ARBA" id="ARBA00022771"/>
    </source>
</evidence>
<dbReference type="PANTHER" id="PTHR13510">
    <property type="entry name" value="FYVE-FINGER-CONTAINING RAB5 EFFECTOR PROTEIN RABENOSYN-5-RELATED"/>
    <property type="match status" value="1"/>
</dbReference>
<accession>A0ABP1PQ27</accession>
<reference evidence="7 8" key="1">
    <citation type="submission" date="2024-08" db="EMBL/GenBank/DDBJ databases">
        <authorList>
            <person name="Cucini C."/>
            <person name="Frati F."/>
        </authorList>
    </citation>
    <scope>NUCLEOTIDE SEQUENCE [LARGE SCALE GENOMIC DNA]</scope>
</reference>
<keyword evidence="2 4" id="KW-0863">Zinc-finger</keyword>
<dbReference type="SMART" id="SM00064">
    <property type="entry name" value="FYVE"/>
    <property type="match status" value="1"/>
</dbReference>